<evidence type="ECO:0000313" key="2">
    <source>
        <dbReference type="Proteomes" id="UP000252419"/>
    </source>
</evidence>
<dbReference type="InterPro" id="IPR009091">
    <property type="entry name" value="RCC1/BLIP-II"/>
</dbReference>
<dbReference type="AlphaFoldDB" id="A0A367UKH7"/>
<evidence type="ECO:0000313" key="1">
    <source>
        <dbReference type="EMBL" id="RCK07622.1"/>
    </source>
</evidence>
<dbReference type="Proteomes" id="UP000252419">
    <property type="component" value="Unassembled WGS sequence"/>
</dbReference>
<accession>A0A367UKH7</accession>
<keyword evidence="2" id="KW-1185">Reference proteome</keyword>
<dbReference type="RefSeq" id="WP_114120081.1">
    <property type="nucleotide sequence ID" value="NZ_JPWA01000001.1"/>
</dbReference>
<comment type="caution">
    <text evidence="1">The sequence shown here is derived from an EMBL/GenBank/DDBJ whole genome shotgun (WGS) entry which is preliminary data.</text>
</comment>
<protein>
    <submittedName>
        <fullName evidence="1">Uncharacterized protein</fullName>
    </submittedName>
</protein>
<sequence length="497" mass="53915">MVIRQVIPVTILFGCLVSMPALAEVYKYRHVIDAEITADDDTPPLRLLVPPSLTLSEITDGQSPGECENVRIEATGSGEVTSLVTAFSGEDAKVFERCPSSVAPCGDVLTSGSACNLGVRTVAQAKGFYQVDLETIASGGLFGSTQLAVSTSGFGGVIYGFGREGTGPHLGGVSKTHDLVEIDPSQPDFVKATNNAYNTYGLKEDGTIWGVGSTMGLNGHADSTKWVKVSQENDWIDVVAQFSSVIGVKSDGSTWVMGKTELPHPDTAEVIWPWTEIRNSNGIVSVKAYSSLALGIKDDGTLMVWGISDVYATDTASGENQWVELQPDYRVGHDFKQVASTYSTVFALDNFGQLYAYGGVYAGGDSSRGPEYTYEALPTWTNLGQPERWEKIATVPRRRIMYGIRTDGTLWVRGWDASAKVNYSEWTEISSSTDWAEIFGYAGGILALKTDGSLYARGPKDYYGTEDDLVTMTHLFEYPRLETLDIGYTSFVVIPQL</sequence>
<reference evidence="1 2" key="1">
    <citation type="submission" date="2014-07" db="EMBL/GenBank/DDBJ databases">
        <title>Draft genome sequence of Thalassospira xianhensis P-4 (MCCC 1A02616).</title>
        <authorList>
            <person name="Lai Q."/>
            <person name="Shao Z."/>
        </authorList>
    </citation>
    <scope>NUCLEOTIDE SEQUENCE [LARGE SCALE GENOMIC DNA]</scope>
    <source>
        <strain evidence="1 2">MCCC 1A02616</strain>
    </source>
</reference>
<proteinExistence type="predicted"/>
<dbReference type="Gene3D" id="2.130.10.30">
    <property type="entry name" value="Regulator of chromosome condensation 1/beta-lactamase-inhibitor protein II"/>
    <property type="match status" value="2"/>
</dbReference>
<gene>
    <name evidence="1" type="ORF">TH5_00670</name>
</gene>
<organism evidence="1 2">
    <name type="scientific">Thalassospira xianhensis MCCC 1A02616</name>
    <dbReference type="NCBI Taxonomy" id="1177929"/>
    <lineage>
        <taxon>Bacteria</taxon>
        <taxon>Pseudomonadati</taxon>
        <taxon>Pseudomonadota</taxon>
        <taxon>Alphaproteobacteria</taxon>
        <taxon>Rhodospirillales</taxon>
        <taxon>Thalassospiraceae</taxon>
        <taxon>Thalassospira</taxon>
    </lineage>
</organism>
<dbReference type="EMBL" id="JPWA01000001">
    <property type="protein sequence ID" value="RCK07622.1"/>
    <property type="molecule type" value="Genomic_DNA"/>
</dbReference>
<dbReference type="PROSITE" id="PS51257">
    <property type="entry name" value="PROKAR_LIPOPROTEIN"/>
    <property type="match status" value="1"/>
</dbReference>
<name>A0A367UKH7_9PROT</name>
<dbReference type="SUPFAM" id="SSF50985">
    <property type="entry name" value="RCC1/BLIP-II"/>
    <property type="match status" value="1"/>
</dbReference>